<evidence type="ECO:0000313" key="1">
    <source>
        <dbReference type="EMBL" id="MFD1603029.1"/>
    </source>
</evidence>
<proteinExistence type="predicted"/>
<evidence type="ECO:0000313" key="2">
    <source>
        <dbReference type="Proteomes" id="UP001597138"/>
    </source>
</evidence>
<comment type="caution">
    <text evidence="1">The sequence shown here is derived from an EMBL/GenBank/DDBJ whole genome shotgun (WGS) entry which is preliminary data.</text>
</comment>
<dbReference type="InterPro" id="IPR013783">
    <property type="entry name" value="Ig-like_fold"/>
</dbReference>
<keyword evidence="2" id="KW-1185">Reference proteome</keyword>
<dbReference type="PROSITE" id="PS51257">
    <property type="entry name" value="PROKAR_LIPOPROTEIN"/>
    <property type="match status" value="1"/>
</dbReference>
<reference evidence="2" key="1">
    <citation type="journal article" date="2019" name="Int. J. Syst. Evol. Microbiol.">
        <title>The Global Catalogue of Microorganisms (GCM) 10K type strain sequencing project: providing services to taxonomists for standard genome sequencing and annotation.</title>
        <authorList>
            <consortium name="The Broad Institute Genomics Platform"/>
            <consortium name="The Broad Institute Genome Sequencing Center for Infectious Disease"/>
            <person name="Wu L."/>
            <person name="Ma J."/>
        </authorList>
    </citation>
    <scope>NUCLEOTIDE SEQUENCE [LARGE SCALE GENOMIC DNA]</scope>
    <source>
        <strain evidence="2">CCUG 70865</strain>
    </source>
</reference>
<gene>
    <name evidence="1" type="ORF">ACFSC2_09815</name>
</gene>
<name>A0ABW4HBZ8_9FLAO</name>
<sequence>MKKKYQLSKIIILLLLIFITTSCETISDCIDRIRPELISKELRTGVYDVPYEDNVNFEMIRGNTNDYYISSISIEGKLPPGFNYSVVNNNTINFKGTPIRDGTYEFTISISVSPHTYNEDGTGDLCGNTTSKKYTIKIIDYR</sequence>
<dbReference type="RefSeq" id="WP_379814168.1">
    <property type="nucleotide sequence ID" value="NZ_JBHUDZ010000009.1"/>
</dbReference>
<protein>
    <recommendedName>
        <fullName evidence="3">Lipoprotein</fullName>
    </recommendedName>
</protein>
<dbReference type="EMBL" id="JBHUDZ010000009">
    <property type="protein sequence ID" value="MFD1603029.1"/>
    <property type="molecule type" value="Genomic_DNA"/>
</dbReference>
<dbReference type="Proteomes" id="UP001597138">
    <property type="component" value="Unassembled WGS sequence"/>
</dbReference>
<organism evidence="1 2">
    <name type="scientific">Flavobacterium artemisiae</name>
    <dbReference type="NCBI Taxonomy" id="2126556"/>
    <lineage>
        <taxon>Bacteria</taxon>
        <taxon>Pseudomonadati</taxon>
        <taxon>Bacteroidota</taxon>
        <taxon>Flavobacteriia</taxon>
        <taxon>Flavobacteriales</taxon>
        <taxon>Flavobacteriaceae</taxon>
        <taxon>Flavobacterium</taxon>
    </lineage>
</organism>
<evidence type="ECO:0008006" key="3">
    <source>
        <dbReference type="Google" id="ProtNLM"/>
    </source>
</evidence>
<dbReference type="Gene3D" id="2.60.40.10">
    <property type="entry name" value="Immunoglobulins"/>
    <property type="match status" value="1"/>
</dbReference>
<accession>A0ABW4HBZ8</accession>